<dbReference type="InterPro" id="IPR001650">
    <property type="entry name" value="Helicase_C-like"/>
</dbReference>
<dbReference type="Pfam" id="PF00271">
    <property type="entry name" value="Helicase_C"/>
    <property type="match status" value="1"/>
</dbReference>
<dbReference type="InterPro" id="IPR014001">
    <property type="entry name" value="Helicase_ATP-bd"/>
</dbReference>
<dbReference type="SMART" id="SM00490">
    <property type="entry name" value="HELICc"/>
    <property type="match status" value="1"/>
</dbReference>
<feature type="non-terminal residue" evidence="6">
    <location>
        <position position="488"/>
    </location>
</feature>
<feature type="non-terminal residue" evidence="6">
    <location>
        <position position="1"/>
    </location>
</feature>
<sequence>PSQPDHFDSYCWWKVSHLHDPVAGYVEDHRYRHPDHCSAKRPGINQKVVSYQLTAHGENSINLAQFKQLESGLVFVTPEKLSQQNIIDALRELTFKQKICLFAVDECHLMTDWSGFRKEFLIIPQIFKLCIDTLQKDDERPAVAALTATLSPDGIHELQKLFKDFNMKSVVFDCYRPNLSLTMIKKKMSNQEKQEEVKNLLQVQTAEQSISKMKLLKKQFDKTIIYCRSKQKNEDVAEFLNKQQIQCLCYHSSIRNQEEVVQKFVSNQQRVITATIAFGMGVNITDVTKIINFDLPGSINEFLQKIGRAGRSGAASSAFQFFSREDTLFLYKLIIFDRKETEQNKKIQIQNAIQIVQMLNRNVCYFAQMQRYFCGFNVQRCGKCSACNNSQSWVYNLNELVQVIYSFLRLQQTKITEFVPKFIQEMKEFSKCLTKKEVEKLMVRFGDKFQEELAFYVVNEMILSGDITVDGNGEMKVQNEIEWGWLVI</sequence>
<dbReference type="GO" id="GO:0000724">
    <property type="term" value="P:double-strand break repair via homologous recombination"/>
    <property type="evidence" value="ECO:0007669"/>
    <property type="project" value="TreeGrafter"/>
</dbReference>
<organism evidence="6">
    <name type="scientific">Trepomonas sp. PC1</name>
    <dbReference type="NCBI Taxonomy" id="1076344"/>
    <lineage>
        <taxon>Eukaryota</taxon>
        <taxon>Metamonada</taxon>
        <taxon>Diplomonadida</taxon>
        <taxon>Hexamitidae</taxon>
        <taxon>Hexamitinae</taxon>
        <taxon>Trepomonas</taxon>
    </lineage>
</organism>
<dbReference type="PROSITE" id="PS51194">
    <property type="entry name" value="HELICASE_CTER"/>
    <property type="match status" value="1"/>
</dbReference>
<evidence type="ECO:0000256" key="1">
    <source>
        <dbReference type="ARBA" id="ARBA00005446"/>
    </source>
</evidence>
<proteinExistence type="inferred from homology"/>
<dbReference type="Gene3D" id="3.40.50.300">
    <property type="entry name" value="P-loop containing nucleotide triphosphate hydrolases"/>
    <property type="match status" value="2"/>
</dbReference>
<dbReference type="GO" id="GO:0005737">
    <property type="term" value="C:cytoplasm"/>
    <property type="evidence" value="ECO:0007669"/>
    <property type="project" value="TreeGrafter"/>
</dbReference>
<dbReference type="EC" id="5.6.2.4" evidence="3"/>
<dbReference type="EMBL" id="GDID01001545">
    <property type="protein sequence ID" value="JAP95061.1"/>
    <property type="molecule type" value="Transcribed_RNA"/>
</dbReference>
<comment type="catalytic activity">
    <reaction evidence="2">
        <text>Couples ATP hydrolysis with the unwinding of duplex DNA by translocating in the 3'-5' direction.</text>
        <dbReference type="EC" id="5.6.2.4"/>
    </reaction>
</comment>
<feature type="domain" description="Helicase ATP-binding" evidence="4">
    <location>
        <begin position="73"/>
        <end position="168"/>
    </location>
</feature>
<evidence type="ECO:0000259" key="5">
    <source>
        <dbReference type="PROSITE" id="PS51194"/>
    </source>
</evidence>
<dbReference type="GO" id="GO:0043138">
    <property type="term" value="F:3'-5' DNA helicase activity"/>
    <property type="evidence" value="ECO:0007669"/>
    <property type="project" value="UniProtKB-EC"/>
</dbReference>
<evidence type="ECO:0000313" key="6">
    <source>
        <dbReference type="EMBL" id="JAP95061.1"/>
    </source>
</evidence>
<dbReference type="PANTHER" id="PTHR13710:SF108">
    <property type="entry name" value="ATP-DEPENDENT DNA HELICASE Q4"/>
    <property type="match status" value="1"/>
</dbReference>
<protein>
    <recommendedName>
        <fullName evidence="3">DNA 3'-5' helicase</fullName>
        <ecNumber evidence="3">5.6.2.4</ecNumber>
    </recommendedName>
</protein>
<evidence type="ECO:0000256" key="3">
    <source>
        <dbReference type="ARBA" id="ARBA00034808"/>
    </source>
</evidence>
<dbReference type="GO" id="GO:0005694">
    <property type="term" value="C:chromosome"/>
    <property type="evidence" value="ECO:0007669"/>
    <property type="project" value="TreeGrafter"/>
</dbReference>
<dbReference type="GO" id="GO:0005634">
    <property type="term" value="C:nucleus"/>
    <property type="evidence" value="ECO:0007669"/>
    <property type="project" value="TreeGrafter"/>
</dbReference>
<keyword evidence="6" id="KW-0547">Nucleotide-binding</keyword>
<evidence type="ECO:0000259" key="4">
    <source>
        <dbReference type="PROSITE" id="PS51192"/>
    </source>
</evidence>
<comment type="similarity">
    <text evidence="1">Belongs to the helicase family. RecQ subfamily.</text>
</comment>
<dbReference type="PANTHER" id="PTHR13710">
    <property type="entry name" value="DNA HELICASE RECQ FAMILY MEMBER"/>
    <property type="match status" value="1"/>
</dbReference>
<keyword evidence="6" id="KW-0378">Hydrolase</keyword>
<name>A0A146KI43_9EUKA</name>
<gene>
    <name evidence="6" type="ORF">TPC1_12060</name>
</gene>
<dbReference type="AlphaFoldDB" id="A0A146KI43"/>
<dbReference type="GO" id="GO:0009378">
    <property type="term" value="F:four-way junction helicase activity"/>
    <property type="evidence" value="ECO:0007669"/>
    <property type="project" value="TreeGrafter"/>
</dbReference>
<accession>A0A146KI43</accession>
<dbReference type="InterPro" id="IPR027417">
    <property type="entry name" value="P-loop_NTPase"/>
</dbReference>
<keyword evidence="6" id="KW-0067">ATP-binding</keyword>
<dbReference type="SUPFAM" id="SSF52540">
    <property type="entry name" value="P-loop containing nucleoside triphosphate hydrolases"/>
    <property type="match status" value="1"/>
</dbReference>
<keyword evidence="6" id="KW-0347">Helicase</keyword>
<dbReference type="PROSITE" id="PS51192">
    <property type="entry name" value="HELICASE_ATP_BIND_1"/>
    <property type="match status" value="1"/>
</dbReference>
<reference evidence="6" key="1">
    <citation type="submission" date="2015-07" db="EMBL/GenBank/DDBJ databases">
        <title>Adaptation to a free-living lifestyle via gene acquisitions in the diplomonad Trepomonas sp. PC1.</title>
        <authorList>
            <person name="Xu F."/>
            <person name="Jerlstrom-Hultqvist J."/>
            <person name="Kolisko M."/>
            <person name="Simpson A.G.B."/>
            <person name="Roger A.J."/>
            <person name="Svard S.G."/>
            <person name="Andersson J.O."/>
        </authorList>
    </citation>
    <scope>NUCLEOTIDE SEQUENCE</scope>
    <source>
        <strain evidence="6">PC1</strain>
    </source>
</reference>
<feature type="domain" description="Helicase C-terminal" evidence="5">
    <location>
        <begin position="208"/>
        <end position="353"/>
    </location>
</feature>
<evidence type="ECO:0000256" key="2">
    <source>
        <dbReference type="ARBA" id="ARBA00034617"/>
    </source>
</evidence>